<feature type="region of interest" description="Disordered" evidence="1">
    <location>
        <begin position="1130"/>
        <end position="1160"/>
    </location>
</feature>
<dbReference type="EMBL" id="CP090891">
    <property type="protein sequence ID" value="ULU09237.1"/>
    <property type="molecule type" value="Genomic_DNA"/>
</dbReference>
<feature type="compositionally biased region" description="Basic and acidic residues" evidence="1">
    <location>
        <begin position="99"/>
        <end position="110"/>
    </location>
</feature>
<accession>A0AAE9DQU8</accession>
<reference evidence="2 3" key="1">
    <citation type="submission" date="2022-05" db="EMBL/GenBank/DDBJ databases">
        <title>Chromosome-level reference genomes for two strains of Caenorhabditis briggsae: an improved platform for comparative genomics.</title>
        <authorList>
            <person name="Stevens L."/>
            <person name="Andersen E.C."/>
        </authorList>
    </citation>
    <scope>NUCLEOTIDE SEQUENCE [LARGE SCALE GENOMIC DNA]</scope>
    <source>
        <strain evidence="2">QX1410_ONT</strain>
        <tissue evidence="2">Whole-organism</tissue>
    </source>
</reference>
<dbReference type="PANTHER" id="PTHR36936:SF2">
    <property type="entry name" value="C2H2-TYPE DOMAIN-CONTAINING PROTEIN"/>
    <property type="match status" value="1"/>
</dbReference>
<dbReference type="PANTHER" id="PTHR36936">
    <property type="entry name" value="PROTEIN CBG25168"/>
    <property type="match status" value="1"/>
</dbReference>
<dbReference type="Proteomes" id="UP000827892">
    <property type="component" value="Chromosome I"/>
</dbReference>
<feature type="compositionally biased region" description="Basic and acidic residues" evidence="1">
    <location>
        <begin position="549"/>
        <end position="559"/>
    </location>
</feature>
<feature type="region of interest" description="Disordered" evidence="1">
    <location>
        <begin position="70"/>
        <end position="113"/>
    </location>
</feature>
<gene>
    <name evidence="2" type="ORF">L3Y34_013977</name>
</gene>
<feature type="compositionally biased region" description="Polar residues" evidence="1">
    <location>
        <begin position="561"/>
        <end position="571"/>
    </location>
</feature>
<feature type="region of interest" description="Disordered" evidence="1">
    <location>
        <begin position="841"/>
        <end position="868"/>
    </location>
</feature>
<feature type="compositionally biased region" description="Polar residues" evidence="1">
    <location>
        <begin position="1138"/>
        <end position="1155"/>
    </location>
</feature>
<evidence type="ECO:0000256" key="1">
    <source>
        <dbReference type="SAM" id="MobiDB-lite"/>
    </source>
</evidence>
<sequence>MAREGTRYMVRNGYILLEDLESWYASGFVTPDDTVRIFNSNGDSKAFKISSLIFLYGSEHPFRRASKLLDSDYSSSDSDEERAGPSTVPPPKKVGGAFEAKRNDTEKEQKSVPQKVGGAFGVRKVSTPPTSEKKPEEVLEKVGGACEKEVDHDIELGGEDIRTQRHTETEKLMIGRNNPCVALMDPPLTTDRLEMIGKDELQDFYRDIKHKLTVVGIETAYLKRANWKCGYCSSEKNTVVCNTQLDAFNHVLNNKHKENMQFTAPESDLKFWNDWIDEMNLGAPEDSIRYNDYPLFNADNEPEEDRITGQKVIDEMNRLKSLFARLKCAGKPDQWFNSVYPVKESICRMCNFAPFSPKLFYVHLFYDNHIAQLAKCQISKKSFEFWEQKFLNMKELKDEEEKTEEEKKGNTKETKKFDIRKESAKFGNFSEGLNMGDRKWENPGIPLLDPPIKLVAKLQQDQFIRYYRSLSKAMTNPASRRIAQLRKVNWKCGYCSSNRTTVSFFTELEAFDHILGQKHKEKMKFTAPLDDLLFWGNWAVEINNELAAKEEEEQKKLPEDPTSSGSSQNPITTSSAVTNSSVLSSNFRNNPRVALMDPPITTDRFQMCRQNKFVHFCNELSASLTELGIKTANSKFANWKCGYCSSEMDTVVCNTQFDAFNHVLKQKHKEKMKFTAPELDFKFWCDWVDEMNSGASESTSTVIQNLPELQKSKSSERQKVAAIPESSNEPRVPLLAPMPKNENTVPKKQFNEMLDECAKMFQTHKKRLSAAKNVPAFVACTYCSKPDAKPLAPSNVQDQLLHILKLTHRENMQYKACLSDLQYWKSWVETYGIPKNVLESRKSPSTVPAKPKPGIENNEPFKKSSNNPRVPLLDVPVHRGKLLKQSKYKEYCEYFCKVLKEKQSCAETEKSIKCICFHCPGDTRITTVMELLQHVFNSKHAENIRFLANREDFTYHEDIIRKMPRIQTPAAVSRTPAYVVRPDYTQGGQRILNSTPPMIAPMSAPIPTDPVHRTVSATPTPTQTPRTLCKLPCFGLRPVYMSKERTKPTEAQLSFINGLTSDGGTSGLPYVADGTYCGCCDEDMTGWDVVRIACHVFSDSHLRKLANLVYVCDFQHWIDMIERRGLASTPQAAKPGSVSAQTVTQSSIEQRTPHSASVVRPDPPIVRQSVVQRPIPQVVRTRCTLPLYVSCPTIDPTGPFNSQVSFINRVAIRGIEATRSYVADGTFCGFCNVDMTGYNLIRVVKHAFSINHLRKLDNLPHLSVFQHWIIMIERSDFVLTPQFTSSPLQFKSSPLYTLLGLKSMKAALNDFDVFSNFSPTQMELISNVDMAKIEQCAELLNEFGGCIYCEKWLLTGREVFEHWIPQQHFLKIRQQHPVSRRRMDIFMECVEMCQKEKLGCIIM</sequence>
<feature type="compositionally biased region" description="Low complexity" evidence="1">
    <location>
        <begin position="572"/>
        <end position="584"/>
    </location>
</feature>
<name>A0AAE9DQU8_CAEBR</name>
<evidence type="ECO:0000313" key="2">
    <source>
        <dbReference type="EMBL" id="ULU09237.1"/>
    </source>
</evidence>
<feature type="region of interest" description="Disordered" evidence="1">
    <location>
        <begin position="713"/>
        <end position="743"/>
    </location>
</feature>
<protein>
    <submittedName>
        <fullName evidence="2">Uncharacterized protein</fullName>
    </submittedName>
</protein>
<evidence type="ECO:0000313" key="3">
    <source>
        <dbReference type="Proteomes" id="UP000827892"/>
    </source>
</evidence>
<organism evidence="2 3">
    <name type="scientific">Caenorhabditis briggsae</name>
    <dbReference type="NCBI Taxonomy" id="6238"/>
    <lineage>
        <taxon>Eukaryota</taxon>
        <taxon>Metazoa</taxon>
        <taxon>Ecdysozoa</taxon>
        <taxon>Nematoda</taxon>
        <taxon>Chromadorea</taxon>
        <taxon>Rhabditida</taxon>
        <taxon>Rhabditina</taxon>
        <taxon>Rhabditomorpha</taxon>
        <taxon>Rhabditoidea</taxon>
        <taxon>Rhabditidae</taxon>
        <taxon>Peloderinae</taxon>
        <taxon>Caenorhabditis</taxon>
    </lineage>
</organism>
<feature type="region of interest" description="Disordered" evidence="1">
    <location>
        <begin position="549"/>
        <end position="584"/>
    </location>
</feature>
<proteinExistence type="predicted"/>